<organism evidence="10 11">
    <name type="scientific">Geothrix rubra</name>
    <dbReference type="NCBI Taxonomy" id="2927977"/>
    <lineage>
        <taxon>Bacteria</taxon>
        <taxon>Pseudomonadati</taxon>
        <taxon>Acidobacteriota</taxon>
        <taxon>Holophagae</taxon>
        <taxon>Holophagales</taxon>
        <taxon>Holophagaceae</taxon>
        <taxon>Geothrix</taxon>
    </lineage>
</organism>
<dbReference type="InterPro" id="IPR001789">
    <property type="entry name" value="Sig_transdc_resp-reg_receiver"/>
</dbReference>
<evidence type="ECO:0000256" key="4">
    <source>
        <dbReference type="ARBA" id="ARBA00023125"/>
    </source>
</evidence>
<evidence type="ECO:0000259" key="9">
    <source>
        <dbReference type="PROSITE" id="PS50110"/>
    </source>
</evidence>
<evidence type="ECO:0000256" key="5">
    <source>
        <dbReference type="ARBA" id="ARBA00023163"/>
    </source>
</evidence>
<evidence type="ECO:0000313" key="11">
    <source>
        <dbReference type="Proteomes" id="UP001165089"/>
    </source>
</evidence>
<evidence type="ECO:0000313" key="10">
    <source>
        <dbReference type="EMBL" id="GLH70500.1"/>
    </source>
</evidence>
<sequence>MATPLRVLVVDDDPGMRDGMAMSLKRSGFFAEQARSGEEALRMVRPGAYDAVVTDLRMPGIDGLQLTARLKAVDPALPVLLITAFGSLEAAREAMRLGAFDFLSKPFSPEELTAALNKALKAETHLKVEEPADAPVILTQDPAVGETLALARRAADSRATILIQAESGTGKELLAKLIHGSSPRRNGPFVAINCAAIPENLLESELFGYEKGAFTGATGTKAGRFEQADGGTLVLDEVGELPLGLQGKLLRALQERTVDRLGGTRPIPVDVRLIALTNRDLQAEVKAGRFREDLYYRLNVIPLDLPPLRNRPGDLELLAAHFAERYARENDRPVPELAPSFFAALTRHGWAGNIRELENVIQRCVVLSQGHRLSQRDLHWLLPPESLEGLPEDPPERPAMPPVRESGRREGTGSLPAVPEAELPPGAVLADPRTPLAGMPLGTPVVLPLGLSLPELERFWLLSTLSALKGNRTHAAEQLDIALRTVRNKINEYRADGFEIPASQRGRDED</sequence>
<feature type="modified residue" description="4-aspartylphosphate" evidence="6">
    <location>
        <position position="55"/>
    </location>
</feature>
<dbReference type="Gene3D" id="1.10.8.60">
    <property type="match status" value="1"/>
</dbReference>
<proteinExistence type="predicted"/>
<evidence type="ECO:0000256" key="7">
    <source>
        <dbReference type="SAM" id="MobiDB-lite"/>
    </source>
</evidence>
<dbReference type="InterPro" id="IPR027417">
    <property type="entry name" value="P-loop_NTPase"/>
</dbReference>
<evidence type="ECO:0000256" key="1">
    <source>
        <dbReference type="ARBA" id="ARBA00022741"/>
    </source>
</evidence>
<feature type="region of interest" description="Disordered" evidence="7">
    <location>
        <begin position="385"/>
        <end position="425"/>
    </location>
</feature>
<dbReference type="PROSITE" id="PS00676">
    <property type="entry name" value="SIGMA54_INTERACT_2"/>
    <property type="match status" value="1"/>
</dbReference>
<dbReference type="PANTHER" id="PTHR32071">
    <property type="entry name" value="TRANSCRIPTIONAL REGULATORY PROTEIN"/>
    <property type="match status" value="1"/>
</dbReference>
<dbReference type="SUPFAM" id="SSF52172">
    <property type="entry name" value="CheY-like"/>
    <property type="match status" value="1"/>
</dbReference>
<dbReference type="InterPro" id="IPR002078">
    <property type="entry name" value="Sigma_54_int"/>
</dbReference>
<dbReference type="Pfam" id="PF00072">
    <property type="entry name" value="Response_reg"/>
    <property type="match status" value="1"/>
</dbReference>
<dbReference type="Gene3D" id="3.40.50.300">
    <property type="entry name" value="P-loop containing nucleotide triphosphate hydrolases"/>
    <property type="match status" value="1"/>
</dbReference>
<keyword evidence="4" id="KW-0238">DNA-binding</keyword>
<dbReference type="InterPro" id="IPR002197">
    <property type="entry name" value="HTH_Fis"/>
</dbReference>
<dbReference type="Gene3D" id="1.10.10.60">
    <property type="entry name" value="Homeodomain-like"/>
    <property type="match status" value="1"/>
</dbReference>
<keyword evidence="3" id="KW-0805">Transcription regulation</keyword>
<evidence type="ECO:0000256" key="6">
    <source>
        <dbReference type="PROSITE-ProRule" id="PRU00169"/>
    </source>
</evidence>
<dbReference type="SMART" id="SM00382">
    <property type="entry name" value="AAA"/>
    <property type="match status" value="1"/>
</dbReference>
<protein>
    <submittedName>
        <fullName evidence="10">Acetoacetate metabolism regulatory protein AtoC</fullName>
    </submittedName>
</protein>
<reference evidence="10 11" key="1">
    <citation type="journal article" date="2023" name="Antonie Van Leeuwenhoek">
        <title>Mesoterricola silvestris gen. nov., sp. nov., Mesoterricola sediminis sp. nov., Geothrix oryzae sp. nov., Geothrix edaphica sp. nov., Geothrix rubra sp. nov., and Geothrix limicola sp. nov., six novel members of Acidobacteriota isolated from soils.</title>
        <authorList>
            <person name="Itoh H."/>
            <person name="Sugisawa Y."/>
            <person name="Mise K."/>
            <person name="Xu Z."/>
            <person name="Kuniyasu M."/>
            <person name="Ushijima N."/>
            <person name="Kawano K."/>
            <person name="Kobayashi E."/>
            <person name="Shiratori Y."/>
            <person name="Masuda Y."/>
            <person name="Senoo K."/>
        </authorList>
    </citation>
    <scope>NUCLEOTIDE SEQUENCE [LARGE SCALE GENOMIC DNA]</scope>
    <source>
        <strain evidence="10 11">Red803</strain>
    </source>
</reference>
<dbReference type="Gene3D" id="3.40.50.2300">
    <property type="match status" value="1"/>
</dbReference>
<keyword evidence="5" id="KW-0804">Transcription</keyword>
<evidence type="ECO:0000256" key="3">
    <source>
        <dbReference type="ARBA" id="ARBA00023015"/>
    </source>
</evidence>
<dbReference type="InterPro" id="IPR009057">
    <property type="entry name" value="Homeodomain-like_sf"/>
</dbReference>
<evidence type="ECO:0000256" key="2">
    <source>
        <dbReference type="ARBA" id="ARBA00022840"/>
    </source>
</evidence>
<dbReference type="InterPro" id="IPR058031">
    <property type="entry name" value="AAA_lid_NorR"/>
</dbReference>
<keyword evidence="6" id="KW-0597">Phosphoprotein</keyword>
<dbReference type="SMART" id="SM00448">
    <property type="entry name" value="REC"/>
    <property type="match status" value="1"/>
</dbReference>
<gene>
    <name evidence="10" type="ORF">GETHPA_20330</name>
</gene>
<dbReference type="CDD" id="cd00009">
    <property type="entry name" value="AAA"/>
    <property type="match status" value="1"/>
</dbReference>
<dbReference type="SUPFAM" id="SSF46689">
    <property type="entry name" value="Homeodomain-like"/>
    <property type="match status" value="1"/>
</dbReference>
<dbReference type="EMBL" id="BSDD01000003">
    <property type="protein sequence ID" value="GLH70500.1"/>
    <property type="molecule type" value="Genomic_DNA"/>
</dbReference>
<keyword evidence="11" id="KW-1185">Reference proteome</keyword>
<feature type="domain" description="Response regulatory" evidence="9">
    <location>
        <begin position="6"/>
        <end position="120"/>
    </location>
</feature>
<feature type="domain" description="Sigma-54 factor interaction" evidence="8">
    <location>
        <begin position="137"/>
        <end position="366"/>
    </location>
</feature>
<dbReference type="Pfam" id="PF02954">
    <property type="entry name" value="HTH_8"/>
    <property type="match status" value="1"/>
</dbReference>
<dbReference type="InterPro" id="IPR003593">
    <property type="entry name" value="AAA+_ATPase"/>
</dbReference>
<dbReference type="PROSITE" id="PS50110">
    <property type="entry name" value="RESPONSE_REGULATORY"/>
    <property type="match status" value="1"/>
</dbReference>
<comment type="caution">
    <text evidence="10">The sequence shown here is derived from an EMBL/GenBank/DDBJ whole genome shotgun (WGS) entry which is preliminary data.</text>
</comment>
<accession>A0ABQ5Q7Y2</accession>
<dbReference type="Pfam" id="PF00158">
    <property type="entry name" value="Sigma54_activat"/>
    <property type="match status" value="1"/>
</dbReference>
<dbReference type="SUPFAM" id="SSF52540">
    <property type="entry name" value="P-loop containing nucleoside triphosphate hydrolases"/>
    <property type="match status" value="1"/>
</dbReference>
<dbReference type="PANTHER" id="PTHR32071:SF21">
    <property type="entry name" value="TRANSCRIPTIONAL REGULATORY PROTEIN FLGR"/>
    <property type="match status" value="1"/>
</dbReference>
<keyword evidence="1" id="KW-0547">Nucleotide-binding</keyword>
<evidence type="ECO:0000259" key="8">
    <source>
        <dbReference type="PROSITE" id="PS50045"/>
    </source>
</evidence>
<name>A0ABQ5Q7Y2_9BACT</name>
<dbReference type="InterPro" id="IPR011006">
    <property type="entry name" value="CheY-like_superfamily"/>
</dbReference>
<dbReference type="InterPro" id="IPR025943">
    <property type="entry name" value="Sigma_54_int_dom_ATP-bd_2"/>
</dbReference>
<dbReference type="Pfam" id="PF25601">
    <property type="entry name" value="AAA_lid_14"/>
    <property type="match status" value="1"/>
</dbReference>
<dbReference type="RefSeq" id="WP_285725472.1">
    <property type="nucleotide sequence ID" value="NZ_BSDD01000003.1"/>
</dbReference>
<dbReference type="Proteomes" id="UP001165089">
    <property type="component" value="Unassembled WGS sequence"/>
</dbReference>
<dbReference type="PROSITE" id="PS50045">
    <property type="entry name" value="SIGMA54_INTERACT_4"/>
    <property type="match status" value="1"/>
</dbReference>
<keyword evidence="2" id="KW-0067">ATP-binding</keyword>